<organism evidence="1 2">
    <name type="scientific">Anaplasma phagocytophilum str. ApWI1</name>
    <dbReference type="NCBI Taxonomy" id="1359155"/>
    <lineage>
        <taxon>Bacteria</taxon>
        <taxon>Pseudomonadati</taxon>
        <taxon>Pseudomonadota</taxon>
        <taxon>Alphaproteobacteria</taxon>
        <taxon>Rickettsiales</taxon>
        <taxon>Anaplasmataceae</taxon>
        <taxon>Anaplasma</taxon>
        <taxon>phagocytophilum group</taxon>
    </lineage>
</organism>
<gene>
    <name evidence="1" type="ORF">APHWI1_0948</name>
</gene>
<reference evidence="1 2" key="1">
    <citation type="submission" date="2015-01" db="EMBL/GenBank/DDBJ databases">
        <title>Genome Sequencing of Rickettsiales.</title>
        <authorList>
            <person name="Daugherty S.C."/>
            <person name="Su Q."/>
            <person name="Abolude K."/>
            <person name="Beier-Sexton M."/>
            <person name="Carlyon J.A."/>
            <person name="Carter R."/>
            <person name="Day N.P."/>
            <person name="Dumler S.J."/>
            <person name="Dyachenko V."/>
            <person name="Godinez A."/>
            <person name="Kurtti T.J."/>
            <person name="Lichay M."/>
            <person name="Mullins K.E."/>
            <person name="Ott S."/>
            <person name="Pappas-Brown V."/>
            <person name="Paris D.H."/>
            <person name="Patel P."/>
            <person name="Richards A.L."/>
            <person name="Sadzewicz L."/>
            <person name="Sears K."/>
            <person name="Seidman D."/>
            <person name="Sengamalay N."/>
            <person name="Stenos J."/>
            <person name="Tallon L.J."/>
            <person name="Vincent G."/>
            <person name="Fraser C.M."/>
            <person name="Munderloh U."/>
            <person name="Dunning-Hotopp J.C."/>
        </authorList>
    </citation>
    <scope>NUCLEOTIDE SEQUENCE [LARGE SCALE GENOMIC DNA]</scope>
    <source>
        <strain evidence="1 2">ApWI1</strain>
    </source>
</reference>
<protein>
    <submittedName>
        <fullName evidence="1">Uncharacterized protein</fullName>
    </submittedName>
</protein>
<sequence length="45" mass="5282">MVETNTQYSRSEKAYYFSSTMNFGKSMYVVNNATTTKHYCISHLF</sequence>
<accession>A0A0F3PY44</accession>
<name>A0A0F3PY44_ANAPH</name>
<dbReference type="AlphaFoldDB" id="A0A0F3PY44"/>
<dbReference type="Proteomes" id="UP000033622">
    <property type="component" value="Unassembled WGS sequence"/>
</dbReference>
<evidence type="ECO:0000313" key="1">
    <source>
        <dbReference type="EMBL" id="KJV85188.1"/>
    </source>
</evidence>
<comment type="caution">
    <text evidence="1">The sequence shown here is derived from an EMBL/GenBank/DDBJ whole genome shotgun (WGS) entry which is preliminary data.</text>
</comment>
<evidence type="ECO:0000313" key="2">
    <source>
        <dbReference type="Proteomes" id="UP000033622"/>
    </source>
</evidence>
<dbReference type="EMBL" id="LAOF01000001">
    <property type="protein sequence ID" value="KJV85188.1"/>
    <property type="molecule type" value="Genomic_DNA"/>
</dbReference>
<proteinExistence type="predicted"/>
<dbReference type="PATRIC" id="fig|1359155.3.peg.961"/>